<accession>A0AAW1U6Z6</accession>
<sequence>MTFKILGALKSGRSVTSKHSLMYNALSLCFALGRQQWEASLYPFIYDAVNSSFVSQCSVQAIMSGLCSITSVMRSFREVVIDWRF</sequence>
<name>A0AAW1U6Z6_9CUCU</name>
<dbReference type="Proteomes" id="UP001431783">
    <property type="component" value="Unassembled WGS sequence"/>
</dbReference>
<evidence type="ECO:0000313" key="1">
    <source>
        <dbReference type="EMBL" id="KAK9876427.1"/>
    </source>
</evidence>
<protein>
    <submittedName>
        <fullName evidence="1">Uncharacterized protein</fullName>
    </submittedName>
</protein>
<proteinExistence type="predicted"/>
<evidence type="ECO:0000313" key="2">
    <source>
        <dbReference type="Proteomes" id="UP001431783"/>
    </source>
</evidence>
<dbReference type="EMBL" id="JARQZJ010000036">
    <property type="protein sequence ID" value="KAK9876427.1"/>
    <property type="molecule type" value="Genomic_DNA"/>
</dbReference>
<reference evidence="1 2" key="1">
    <citation type="submission" date="2023-03" db="EMBL/GenBank/DDBJ databases">
        <title>Genome insight into feeding habits of ladybird beetles.</title>
        <authorList>
            <person name="Li H.-S."/>
            <person name="Huang Y.-H."/>
            <person name="Pang H."/>
        </authorList>
    </citation>
    <scope>NUCLEOTIDE SEQUENCE [LARGE SCALE GENOMIC DNA]</scope>
    <source>
        <strain evidence="1">SYSU_2023b</strain>
        <tissue evidence="1">Whole body</tissue>
    </source>
</reference>
<comment type="caution">
    <text evidence="1">The sequence shown here is derived from an EMBL/GenBank/DDBJ whole genome shotgun (WGS) entry which is preliminary data.</text>
</comment>
<gene>
    <name evidence="1" type="ORF">WA026_012740</name>
</gene>
<organism evidence="1 2">
    <name type="scientific">Henosepilachna vigintioctopunctata</name>
    <dbReference type="NCBI Taxonomy" id="420089"/>
    <lineage>
        <taxon>Eukaryota</taxon>
        <taxon>Metazoa</taxon>
        <taxon>Ecdysozoa</taxon>
        <taxon>Arthropoda</taxon>
        <taxon>Hexapoda</taxon>
        <taxon>Insecta</taxon>
        <taxon>Pterygota</taxon>
        <taxon>Neoptera</taxon>
        <taxon>Endopterygota</taxon>
        <taxon>Coleoptera</taxon>
        <taxon>Polyphaga</taxon>
        <taxon>Cucujiformia</taxon>
        <taxon>Coccinelloidea</taxon>
        <taxon>Coccinellidae</taxon>
        <taxon>Epilachninae</taxon>
        <taxon>Epilachnini</taxon>
        <taxon>Henosepilachna</taxon>
    </lineage>
</organism>
<keyword evidence="2" id="KW-1185">Reference proteome</keyword>
<dbReference type="AlphaFoldDB" id="A0AAW1U6Z6"/>